<dbReference type="Proteomes" id="UP000326857">
    <property type="component" value="Unassembled WGS sequence"/>
</dbReference>
<evidence type="ECO:0000313" key="2">
    <source>
        <dbReference type="Proteomes" id="UP000326857"/>
    </source>
</evidence>
<reference evidence="1 2" key="1">
    <citation type="submission" date="2019-09" db="EMBL/GenBank/DDBJ databases">
        <authorList>
            <person name="Dittami M. S."/>
        </authorList>
    </citation>
    <scope>NUCLEOTIDE SEQUENCE [LARGE SCALE GENOMIC DNA]</scope>
    <source>
        <strain evidence="1">SPHINGO391</strain>
    </source>
</reference>
<organism evidence="1 2">
    <name type="scientific">Sphingomonas aurantiaca</name>
    <dbReference type="NCBI Taxonomy" id="185949"/>
    <lineage>
        <taxon>Bacteria</taxon>
        <taxon>Pseudomonadati</taxon>
        <taxon>Pseudomonadota</taxon>
        <taxon>Alphaproteobacteria</taxon>
        <taxon>Sphingomonadales</taxon>
        <taxon>Sphingomonadaceae</taxon>
        <taxon>Sphingomonas</taxon>
    </lineage>
</organism>
<proteinExistence type="predicted"/>
<evidence type="ECO:0000313" key="1">
    <source>
        <dbReference type="EMBL" id="VVT29899.1"/>
    </source>
</evidence>
<dbReference type="AlphaFoldDB" id="A0A5E8AFA4"/>
<dbReference type="EMBL" id="CABVLI010000047">
    <property type="protein sequence ID" value="VVT29899.1"/>
    <property type="molecule type" value="Genomic_DNA"/>
</dbReference>
<protein>
    <submittedName>
        <fullName evidence="1">Uncharacterized protein</fullName>
    </submittedName>
</protein>
<name>A0A5E8AFA4_9SPHN</name>
<gene>
    <name evidence="1" type="ORF">SPHINGO391_510192</name>
</gene>
<sequence>MTAALRDWLLTCPEVKWISALALEAADAGLFDLRLEMAKAISGGVRMTSLGETLRVQPRAYYQRSARMLAHRRKGCSLTLVSDTVVLTGSIFQGVAISESRDSAVIYVRQTVPATAAVALVGRSLDDLIRIGRFKFGNYRITAAEQDEWGLAVWFDVPRLAFNHFV</sequence>
<accession>A0A5E8AFA4</accession>
<dbReference type="RefSeq" id="WP_151991988.1">
    <property type="nucleotide sequence ID" value="NZ_LR701528.1"/>
</dbReference>